<proteinExistence type="predicted"/>
<name>A0AAE1E1P2_9GAST</name>
<evidence type="ECO:0000313" key="1">
    <source>
        <dbReference type="EMBL" id="KAK3789583.1"/>
    </source>
</evidence>
<accession>A0AAE1E1P2</accession>
<gene>
    <name evidence="1" type="ORF">RRG08_016261</name>
</gene>
<dbReference type="AlphaFoldDB" id="A0AAE1E1P2"/>
<organism evidence="1 2">
    <name type="scientific">Elysia crispata</name>
    <name type="common">lettuce slug</name>
    <dbReference type="NCBI Taxonomy" id="231223"/>
    <lineage>
        <taxon>Eukaryota</taxon>
        <taxon>Metazoa</taxon>
        <taxon>Spiralia</taxon>
        <taxon>Lophotrochozoa</taxon>
        <taxon>Mollusca</taxon>
        <taxon>Gastropoda</taxon>
        <taxon>Heterobranchia</taxon>
        <taxon>Euthyneura</taxon>
        <taxon>Panpulmonata</taxon>
        <taxon>Sacoglossa</taxon>
        <taxon>Placobranchoidea</taxon>
        <taxon>Plakobranchidae</taxon>
        <taxon>Elysia</taxon>
    </lineage>
</organism>
<dbReference type="Proteomes" id="UP001283361">
    <property type="component" value="Unassembled WGS sequence"/>
</dbReference>
<comment type="caution">
    <text evidence="1">The sequence shown here is derived from an EMBL/GenBank/DDBJ whole genome shotgun (WGS) entry which is preliminary data.</text>
</comment>
<sequence>MKAKSTSTLPIVTPCVREIYEFISGKKEGVDREEEENLAKITQSLGRSYDHNHRDIEISSAVLAVRDLKVAVTLSFGIQGCCDMPMTHAICTLTSKYVHDS</sequence>
<evidence type="ECO:0000313" key="2">
    <source>
        <dbReference type="Proteomes" id="UP001283361"/>
    </source>
</evidence>
<protein>
    <submittedName>
        <fullName evidence="1">Uncharacterized protein</fullName>
    </submittedName>
</protein>
<dbReference type="EMBL" id="JAWDGP010001651">
    <property type="protein sequence ID" value="KAK3789583.1"/>
    <property type="molecule type" value="Genomic_DNA"/>
</dbReference>
<reference evidence="1" key="1">
    <citation type="journal article" date="2023" name="G3 (Bethesda)">
        <title>A reference genome for the long-term kleptoplast-retaining sea slug Elysia crispata morphotype clarki.</title>
        <authorList>
            <person name="Eastman K.E."/>
            <person name="Pendleton A.L."/>
            <person name="Shaikh M.A."/>
            <person name="Suttiyut T."/>
            <person name="Ogas R."/>
            <person name="Tomko P."/>
            <person name="Gavelis G."/>
            <person name="Widhalm J.R."/>
            <person name="Wisecaver J.H."/>
        </authorList>
    </citation>
    <scope>NUCLEOTIDE SEQUENCE</scope>
    <source>
        <strain evidence="1">ECLA1</strain>
    </source>
</reference>
<keyword evidence="2" id="KW-1185">Reference proteome</keyword>